<evidence type="ECO:0000313" key="3">
    <source>
        <dbReference type="Proteomes" id="UP000198253"/>
    </source>
</evidence>
<feature type="signal peptide" evidence="1">
    <location>
        <begin position="1"/>
        <end position="29"/>
    </location>
</feature>
<dbReference type="EMBL" id="LT607413">
    <property type="protein sequence ID" value="SCE78138.1"/>
    <property type="molecule type" value="Genomic_DNA"/>
</dbReference>
<gene>
    <name evidence="2" type="ORF">GA0070618_0882</name>
</gene>
<dbReference type="RefSeq" id="WP_088980481.1">
    <property type="nucleotide sequence ID" value="NZ_LT607413.1"/>
</dbReference>
<evidence type="ECO:0000313" key="2">
    <source>
        <dbReference type="EMBL" id="SCE78138.1"/>
    </source>
</evidence>
<reference evidence="3" key="1">
    <citation type="submission" date="2016-06" db="EMBL/GenBank/DDBJ databases">
        <authorList>
            <person name="Varghese N."/>
            <person name="Submissions Spin"/>
        </authorList>
    </citation>
    <scope>NUCLEOTIDE SEQUENCE [LARGE SCALE GENOMIC DNA]</scope>
    <source>
        <strain evidence="3">DSM 43816</strain>
    </source>
</reference>
<name>A0A1C4V260_MICEC</name>
<proteinExistence type="predicted"/>
<organism evidence="2 3">
    <name type="scientific">Micromonospora echinospora</name>
    <name type="common">Micromonospora purpurea</name>
    <dbReference type="NCBI Taxonomy" id="1877"/>
    <lineage>
        <taxon>Bacteria</taxon>
        <taxon>Bacillati</taxon>
        <taxon>Actinomycetota</taxon>
        <taxon>Actinomycetes</taxon>
        <taxon>Micromonosporales</taxon>
        <taxon>Micromonosporaceae</taxon>
        <taxon>Micromonospora</taxon>
    </lineage>
</organism>
<dbReference type="InParanoid" id="A0A1C4V260"/>
<keyword evidence="1" id="KW-0732">Signal</keyword>
<evidence type="ECO:0000256" key="1">
    <source>
        <dbReference type="SAM" id="SignalP"/>
    </source>
</evidence>
<dbReference type="Proteomes" id="UP000198253">
    <property type="component" value="Chromosome I"/>
</dbReference>
<protein>
    <recommendedName>
        <fullName evidence="4">Peptidase inhibitor family I36</fullName>
    </recommendedName>
</protein>
<dbReference type="AlphaFoldDB" id="A0A1C4V260"/>
<sequence length="170" mass="18643">MAGSRPLRTLFTAFLGGVLALLPAPPVSAGPERGGPGPVALDQEMRSYLARHPGGTPINANEISYDGGAFVVTLRRPVGTYGADCPSGWFCFYEWPYYGYPRGRLSSCGKQNLANWGWQYRAASAHYSLASGSVTFQYHNMSLFSVSVQNRVVGDAGPYRDWANYVYRRC</sequence>
<evidence type="ECO:0008006" key="4">
    <source>
        <dbReference type="Google" id="ProtNLM"/>
    </source>
</evidence>
<keyword evidence="3" id="KW-1185">Reference proteome</keyword>
<dbReference type="OrthoDB" id="3389749at2"/>
<feature type="chain" id="PRO_5008705417" description="Peptidase inhibitor family I36" evidence="1">
    <location>
        <begin position="30"/>
        <end position="170"/>
    </location>
</feature>
<accession>A0A1C4V260</accession>